<evidence type="ECO:0000313" key="4">
    <source>
        <dbReference type="Proteomes" id="UP000286415"/>
    </source>
</evidence>
<dbReference type="EMBL" id="NIRI02000077">
    <property type="protein sequence ID" value="KAG5441006.1"/>
    <property type="molecule type" value="Genomic_DNA"/>
</dbReference>
<feature type="region of interest" description="Disordered" evidence="2">
    <location>
        <begin position="1"/>
        <end position="20"/>
    </location>
</feature>
<organism evidence="3 4">
    <name type="scientific">Clonorchis sinensis</name>
    <name type="common">Chinese liver fluke</name>
    <dbReference type="NCBI Taxonomy" id="79923"/>
    <lineage>
        <taxon>Eukaryota</taxon>
        <taxon>Metazoa</taxon>
        <taxon>Spiralia</taxon>
        <taxon>Lophotrochozoa</taxon>
        <taxon>Platyhelminthes</taxon>
        <taxon>Trematoda</taxon>
        <taxon>Digenea</taxon>
        <taxon>Opisthorchiida</taxon>
        <taxon>Opisthorchiata</taxon>
        <taxon>Opisthorchiidae</taxon>
        <taxon>Clonorchis</taxon>
    </lineage>
</organism>
<dbReference type="PANTHER" id="PTHR21468:SF1">
    <property type="entry name" value="COILED-COIL DOMAIN-CONTAINING PROTEIN 83"/>
    <property type="match status" value="1"/>
</dbReference>
<evidence type="ECO:0000256" key="2">
    <source>
        <dbReference type="SAM" id="MobiDB-lite"/>
    </source>
</evidence>
<keyword evidence="1" id="KW-0175">Coiled coil</keyword>
<proteinExistence type="predicted"/>
<accession>A0A8T1LWQ0</accession>
<dbReference type="Proteomes" id="UP000286415">
    <property type="component" value="Unassembled WGS sequence"/>
</dbReference>
<reference evidence="3 4" key="1">
    <citation type="journal article" date="2018" name="Biotechnol. Adv.">
        <title>Improved genomic resources and new bioinformatic workflow for the carcinogenic parasite Clonorchis sinensis: Biotechnological implications.</title>
        <authorList>
            <person name="Wang D."/>
            <person name="Korhonen P.K."/>
            <person name="Gasser R.B."/>
            <person name="Young N.D."/>
        </authorList>
    </citation>
    <scope>NUCLEOTIDE SEQUENCE [LARGE SCALE GENOMIC DNA]</scope>
    <source>
        <strain evidence="3">Cs-k2</strain>
    </source>
</reference>
<dbReference type="OrthoDB" id="10311506at2759"/>
<feature type="compositionally biased region" description="Basic residues" evidence="2">
    <location>
        <begin position="1"/>
        <end position="16"/>
    </location>
</feature>
<gene>
    <name evidence="3" type="ORF">CSKR_204025</name>
</gene>
<comment type="caution">
    <text evidence="3">The sequence shown here is derived from an EMBL/GenBank/DDBJ whole genome shotgun (WGS) entry which is preliminary data.</text>
</comment>
<dbReference type="AlphaFoldDB" id="A0A8T1LWQ0"/>
<dbReference type="PANTHER" id="PTHR21468">
    <property type="entry name" value="HSD9"/>
    <property type="match status" value="1"/>
</dbReference>
<sequence>MNRRPRNKLNKAKRTVKRTDESVTTEEALIGYKLEIMRDELFRLNEKKKQFNQVLLSKMQRLSTMRNEGVRYLTGLVHQVKDALAEEGSMSDSSKVLDYMKETWSLRTAAEQRLKELEVRILSVQRDTESTKSEIEKWQKFEILTKPINEERIKVLHQEKQQIEARFCSIAAHMQSHHSKMAEEINHRTRAAVNEATEMAAKRALEDVYAGCCEDKIRLSCLKGEHDELRRRMDWLASEIDRLHRENSRMQERLLQTNLAHRSPPNVVGELPRDDNRPLKSDSMFDLKLEDYFSNLDLNDALKSVLLGAEDVERATLQESRESFSEIASINRQKADSPLDDSDRIMHAHFNCNE</sequence>
<name>A0A8T1LWQ0_CLOSI</name>
<reference evidence="3 4" key="2">
    <citation type="journal article" date="2021" name="Genomics">
        <title>High-quality reference genome for Clonorchis sinensis.</title>
        <authorList>
            <person name="Young N.D."/>
            <person name="Stroehlein A.J."/>
            <person name="Kinkar L."/>
            <person name="Wang T."/>
            <person name="Sohn W.M."/>
            <person name="Chang B.C.H."/>
            <person name="Kaur P."/>
            <person name="Weisz D."/>
            <person name="Dudchenko O."/>
            <person name="Aiden E.L."/>
            <person name="Korhonen P.K."/>
            <person name="Gasser R.B."/>
        </authorList>
    </citation>
    <scope>NUCLEOTIDE SEQUENCE [LARGE SCALE GENOMIC DNA]</scope>
    <source>
        <strain evidence="3">Cs-k2</strain>
    </source>
</reference>
<protein>
    <submittedName>
        <fullName evidence="3">Uncharacterized protein</fullName>
    </submittedName>
</protein>
<evidence type="ECO:0000313" key="3">
    <source>
        <dbReference type="EMBL" id="KAG5441006.1"/>
    </source>
</evidence>
<feature type="coiled-coil region" evidence="1">
    <location>
        <begin position="226"/>
        <end position="253"/>
    </location>
</feature>
<evidence type="ECO:0000256" key="1">
    <source>
        <dbReference type="SAM" id="Coils"/>
    </source>
</evidence>
<keyword evidence="4" id="KW-1185">Reference proteome</keyword>
<dbReference type="InterPro" id="IPR026702">
    <property type="entry name" value="CCDC83"/>
</dbReference>